<keyword evidence="2" id="KW-1185">Reference proteome</keyword>
<evidence type="ECO:0000313" key="2">
    <source>
        <dbReference type="Proteomes" id="UP000515211"/>
    </source>
</evidence>
<accession>A0A6P4D712</accession>
<dbReference type="RefSeq" id="XP_015963398.1">
    <property type="nucleotide sequence ID" value="XM_016107912.1"/>
</dbReference>
<dbReference type="OrthoDB" id="1435109at2759"/>
<feature type="domain" description="DNA helicase Pif1-like 2B" evidence="1">
    <location>
        <begin position="131"/>
        <end position="175"/>
    </location>
</feature>
<dbReference type="InterPro" id="IPR049163">
    <property type="entry name" value="Pif1-like_2B_dom"/>
</dbReference>
<dbReference type="PANTHER" id="PTHR23274:SF48">
    <property type="entry name" value="ATP-DEPENDENT DNA HELICASE"/>
    <property type="match status" value="1"/>
</dbReference>
<protein>
    <submittedName>
        <fullName evidence="3">Uncharacterized protein LOC107487294</fullName>
    </submittedName>
</protein>
<dbReference type="Pfam" id="PF21530">
    <property type="entry name" value="Pif1_2B_dom"/>
    <property type="match status" value="1"/>
</dbReference>
<dbReference type="SUPFAM" id="SSF52540">
    <property type="entry name" value="P-loop containing nucleoside triphosphate hydrolases"/>
    <property type="match status" value="1"/>
</dbReference>
<reference evidence="3" key="2">
    <citation type="submission" date="2025-08" db="UniProtKB">
        <authorList>
            <consortium name="RefSeq"/>
        </authorList>
    </citation>
    <scope>IDENTIFICATION</scope>
    <source>
        <tissue evidence="3">Whole plant</tissue>
    </source>
</reference>
<gene>
    <name evidence="3" type="primary">LOC107487294</name>
</gene>
<sequence length="212" mass="23909">MRLRDEDDDESNNDLRLFAEWILAIGDDKCGTSIKGIEKIQIPNDILIENWDDPILEICKATYLELFGCSNNIAHIKDKAILAPTLQMVDEINSFMMNLNPGEAKIYYSSDTCQNNANNDILASVHTPDSLNTIRCSEIPNHKLTLKVGTPIMLLRNIDHSAGLCNGTRLVVTKLRNHIIEARSLTGNDMEQKVFIPRMTLTPSDHRIPFSF</sequence>
<dbReference type="GeneID" id="107487294"/>
<dbReference type="InterPro" id="IPR027417">
    <property type="entry name" value="P-loop_NTPase"/>
</dbReference>
<dbReference type="PANTHER" id="PTHR23274">
    <property type="entry name" value="DNA HELICASE-RELATED"/>
    <property type="match status" value="1"/>
</dbReference>
<dbReference type="GO" id="GO:0006260">
    <property type="term" value="P:DNA replication"/>
    <property type="evidence" value="ECO:0007669"/>
    <property type="project" value="TreeGrafter"/>
</dbReference>
<name>A0A6P4D712_ARADU</name>
<dbReference type="Proteomes" id="UP000515211">
    <property type="component" value="Chromosome 5"/>
</dbReference>
<dbReference type="AlphaFoldDB" id="A0A6P4D712"/>
<reference evidence="2" key="1">
    <citation type="journal article" date="2016" name="Nat. Genet.">
        <title>The genome sequences of Arachis duranensis and Arachis ipaensis, the diploid ancestors of cultivated peanut.</title>
        <authorList>
            <person name="Bertioli D.J."/>
            <person name="Cannon S.B."/>
            <person name="Froenicke L."/>
            <person name="Huang G."/>
            <person name="Farmer A.D."/>
            <person name="Cannon E.K."/>
            <person name="Liu X."/>
            <person name="Gao D."/>
            <person name="Clevenger J."/>
            <person name="Dash S."/>
            <person name="Ren L."/>
            <person name="Moretzsohn M.C."/>
            <person name="Shirasawa K."/>
            <person name="Huang W."/>
            <person name="Vidigal B."/>
            <person name="Abernathy B."/>
            <person name="Chu Y."/>
            <person name="Niederhuth C.E."/>
            <person name="Umale P."/>
            <person name="Araujo A.C."/>
            <person name="Kozik A."/>
            <person name="Kim K.D."/>
            <person name="Burow M.D."/>
            <person name="Varshney R.K."/>
            <person name="Wang X."/>
            <person name="Zhang X."/>
            <person name="Barkley N."/>
            <person name="Guimaraes P.M."/>
            <person name="Isobe S."/>
            <person name="Guo B."/>
            <person name="Liao B."/>
            <person name="Stalker H.T."/>
            <person name="Schmitz R.J."/>
            <person name="Scheffler B.E."/>
            <person name="Leal-Bertioli S.C."/>
            <person name="Xun X."/>
            <person name="Jackson S.A."/>
            <person name="Michelmore R."/>
            <person name="Ozias-Akins P."/>
        </authorList>
    </citation>
    <scope>NUCLEOTIDE SEQUENCE [LARGE SCALE GENOMIC DNA]</scope>
    <source>
        <strain evidence="2">cv. V14167</strain>
    </source>
</reference>
<proteinExistence type="predicted"/>
<evidence type="ECO:0000259" key="1">
    <source>
        <dbReference type="Pfam" id="PF21530"/>
    </source>
</evidence>
<organism evidence="2 3">
    <name type="scientific">Arachis duranensis</name>
    <name type="common">Wild peanut</name>
    <dbReference type="NCBI Taxonomy" id="130453"/>
    <lineage>
        <taxon>Eukaryota</taxon>
        <taxon>Viridiplantae</taxon>
        <taxon>Streptophyta</taxon>
        <taxon>Embryophyta</taxon>
        <taxon>Tracheophyta</taxon>
        <taxon>Spermatophyta</taxon>
        <taxon>Magnoliopsida</taxon>
        <taxon>eudicotyledons</taxon>
        <taxon>Gunneridae</taxon>
        <taxon>Pentapetalae</taxon>
        <taxon>rosids</taxon>
        <taxon>fabids</taxon>
        <taxon>Fabales</taxon>
        <taxon>Fabaceae</taxon>
        <taxon>Papilionoideae</taxon>
        <taxon>50 kb inversion clade</taxon>
        <taxon>dalbergioids sensu lato</taxon>
        <taxon>Dalbergieae</taxon>
        <taxon>Pterocarpus clade</taxon>
        <taxon>Arachis</taxon>
    </lineage>
</organism>
<dbReference type="GO" id="GO:0005657">
    <property type="term" value="C:replication fork"/>
    <property type="evidence" value="ECO:0007669"/>
    <property type="project" value="TreeGrafter"/>
</dbReference>
<evidence type="ECO:0000313" key="3">
    <source>
        <dbReference type="RefSeq" id="XP_015963398.1"/>
    </source>
</evidence>
<dbReference type="KEGG" id="adu:107487294"/>